<feature type="compositionally biased region" description="Low complexity" evidence="1">
    <location>
        <begin position="422"/>
        <end position="447"/>
    </location>
</feature>
<protein>
    <submittedName>
        <fullName evidence="2">Uncharacterized protein</fullName>
    </submittedName>
</protein>
<feature type="region of interest" description="Disordered" evidence="1">
    <location>
        <begin position="249"/>
        <end position="321"/>
    </location>
</feature>
<dbReference type="EMBL" id="JAQOWY010000264">
    <property type="protein sequence ID" value="KAK1845662.1"/>
    <property type="molecule type" value="Genomic_DNA"/>
</dbReference>
<proteinExistence type="predicted"/>
<feature type="compositionally biased region" description="Basic residues" evidence="1">
    <location>
        <begin position="496"/>
        <end position="513"/>
    </location>
</feature>
<dbReference type="Proteomes" id="UP001243330">
    <property type="component" value="Unassembled WGS sequence"/>
</dbReference>
<comment type="caution">
    <text evidence="2">The sequence shown here is derived from an EMBL/GenBank/DDBJ whole genome shotgun (WGS) entry which is preliminary data.</text>
</comment>
<feature type="region of interest" description="Disordered" evidence="1">
    <location>
        <begin position="485"/>
        <end position="513"/>
    </location>
</feature>
<sequence>MRLNRLVFPDNSKIETFSQTQRQVIVNQNPNPLPASHVVGSTGQPFVQLSRNSFTIQTNGATDLVGAQIELPIDQNMLQQAGVTADNTYVAMLSRDRQAWIIQESIKSVNITDATVRMVKMNTIDGEYVAVGRQTSELGTSLTPFGQPVTIAGSGIQEAEFTDGFRMSIRASQPMSIKTDVVNGISTDMVTNGIMSIITSNLAGVVPSLNQMTAVVQMPLNVDRLMAMAMRAGASPQSSITLGIAQRPVLQNPGGATGGLQAPRQKRQNNEANNGTASNEPGNPNQGNQGGNNGGNTNQPPQGNGNNPPQGNNGNPNAAGPAIPAATQLLLAQTFSPINAQVLLDRENARIAVPVGQIDGEFILTMMVGGTPVGTQPQPAPQQGGGITGQPQQGGLGGQPQQGGLGQPQTSQPQTPRPATPAQPQQPAAEPQQQPQPAAPAAEPRPQQRAMGFEMKMADLMAMAENKKNGGTMATWEMMTNFVAQQKSAEQQKEMTKRRRSFPVRRRLGGVHF</sequence>
<evidence type="ECO:0000313" key="2">
    <source>
        <dbReference type="EMBL" id="KAK1845662.1"/>
    </source>
</evidence>
<name>A0AAD9AFG0_9PEZI</name>
<feature type="compositionally biased region" description="Polar residues" evidence="1">
    <location>
        <begin position="270"/>
        <end position="280"/>
    </location>
</feature>
<feature type="compositionally biased region" description="Low complexity" evidence="1">
    <location>
        <begin position="295"/>
        <end position="321"/>
    </location>
</feature>
<gene>
    <name evidence="2" type="ORF">CCHR01_11727</name>
</gene>
<dbReference type="AlphaFoldDB" id="A0AAD9AFG0"/>
<feature type="compositionally biased region" description="Gly residues" evidence="1">
    <location>
        <begin position="383"/>
        <end position="406"/>
    </location>
</feature>
<organism evidence="2 3">
    <name type="scientific">Colletotrichum chrysophilum</name>
    <dbReference type="NCBI Taxonomy" id="1836956"/>
    <lineage>
        <taxon>Eukaryota</taxon>
        <taxon>Fungi</taxon>
        <taxon>Dikarya</taxon>
        <taxon>Ascomycota</taxon>
        <taxon>Pezizomycotina</taxon>
        <taxon>Sordariomycetes</taxon>
        <taxon>Hypocreomycetidae</taxon>
        <taxon>Glomerellales</taxon>
        <taxon>Glomerellaceae</taxon>
        <taxon>Colletotrichum</taxon>
        <taxon>Colletotrichum gloeosporioides species complex</taxon>
    </lineage>
</organism>
<keyword evidence="3" id="KW-1185">Reference proteome</keyword>
<evidence type="ECO:0000256" key="1">
    <source>
        <dbReference type="SAM" id="MobiDB-lite"/>
    </source>
</evidence>
<reference evidence="2" key="1">
    <citation type="submission" date="2023-01" db="EMBL/GenBank/DDBJ databases">
        <title>Colletotrichum chrysophilum M932 genome sequence.</title>
        <authorList>
            <person name="Baroncelli R."/>
        </authorList>
    </citation>
    <scope>NUCLEOTIDE SEQUENCE</scope>
    <source>
        <strain evidence="2">M932</strain>
    </source>
</reference>
<accession>A0AAD9AFG0</accession>
<evidence type="ECO:0000313" key="3">
    <source>
        <dbReference type="Proteomes" id="UP001243330"/>
    </source>
</evidence>
<feature type="region of interest" description="Disordered" evidence="1">
    <location>
        <begin position="370"/>
        <end position="447"/>
    </location>
</feature>